<organism evidence="6 7">
    <name type="scientific">Kluyvera cryocrescens</name>
    <name type="common">Kluyvera citrophila</name>
    <dbReference type="NCBI Taxonomy" id="580"/>
    <lineage>
        <taxon>Bacteria</taxon>
        <taxon>Pseudomonadati</taxon>
        <taxon>Pseudomonadota</taxon>
        <taxon>Gammaproteobacteria</taxon>
        <taxon>Enterobacterales</taxon>
        <taxon>Enterobacteriaceae</taxon>
        <taxon>Kluyvera</taxon>
    </lineage>
</organism>
<dbReference type="InterPro" id="IPR004839">
    <property type="entry name" value="Aminotransferase_I/II_large"/>
</dbReference>
<sequence length="73" mass="8102">MQLLRGLGLKAIEIPTDPNTGISVEALEMALDQWPIKGVILVPNCNNPQGFIMPDARKRAVLNLAQRYDIVIF</sequence>
<dbReference type="GO" id="GO:0030170">
    <property type="term" value="F:pyridoxal phosphate binding"/>
    <property type="evidence" value="ECO:0007669"/>
    <property type="project" value="InterPro"/>
</dbReference>
<name>A0A485BFB6_KLUCR</name>
<dbReference type="Pfam" id="PF00155">
    <property type="entry name" value="Aminotran_1_2"/>
    <property type="match status" value="1"/>
</dbReference>
<keyword evidence="2" id="KW-0032">Aminotransferase</keyword>
<gene>
    <name evidence="6" type="primary">yjiR_2</name>
    <name evidence="6" type="ORF">NCTC12993_04469</name>
</gene>
<dbReference type="InterPro" id="IPR015424">
    <property type="entry name" value="PyrdxlP-dep_Trfase"/>
</dbReference>
<evidence type="ECO:0000313" key="7">
    <source>
        <dbReference type="Proteomes" id="UP000401081"/>
    </source>
</evidence>
<evidence type="ECO:0000256" key="1">
    <source>
        <dbReference type="ARBA" id="ARBA00001933"/>
    </source>
</evidence>
<dbReference type="EMBL" id="CAADJD010000021">
    <property type="protein sequence ID" value="VFS70762.1"/>
    <property type="molecule type" value="Genomic_DNA"/>
</dbReference>
<evidence type="ECO:0000259" key="5">
    <source>
        <dbReference type="Pfam" id="PF00155"/>
    </source>
</evidence>
<keyword evidence="7" id="KW-1185">Reference proteome</keyword>
<evidence type="ECO:0000256" key="4">
    <source>
        <dbReference type="ARBA" id="ARBA00022898"/>
    </source>
</evidence>
<keyword evidence="3" id="KW-0808">Transferase</keyword>
<evidence type="ECO:0000256" key="2">
    <source>
        <dbReference type="ARBA" id="ARBA00022576"/>
    </source>
</evidence>
<dbReference type="Gene3D" id="3.40.640.10">
    <property type="entry name" value="Type I PLP-dependent aspartate aminotransferase-like (Major domain)"/>
    <property type="match status" value="1"/>
</dbReference>
<dbReference type="InterPro" id="IPR015421">
    <property type="entry name" value="PyrdxlP-dep_Trfase_major"/>
</dbReference>
<keyword evidence="4" id="KW-0663">Pyridoxal phosphate</keyword>
<comment type="cofactor">
    <cofactor evidence="1">
        <name>pyridoxal 5'-phosphate</name>
        <dbReference type="ChEBI" id="CHEBI:597326"/>
    </cofactor>
</comment>
<dbReference type="AlphaFoldDB" id="A0A485BFB6"/>
<accession>A0A485BFB6</accession>
<dbReference type="Proteomes" id="UP000401081">
    <property type="component" value="Unassembled WGS sequence"/>
</dbReference>
<dbReference type="PANTHER" id="PTHR42790">
    <property type="entry name" value="AMINOTRANSFERASE"/>
    <property type="match status" value="1"/>
</dbReference>
<dbReference type="InterPro" id="IPR050859">
    <property type="entry name" value="Class-I_PLP-dep_aminotransf"/>
</dbReference>
<protein>
    <submittedName>
        <fullName evidence="6">Uncharacterized HTH-type transcriptional regulator yjiR</fullName>
    </submittedName>
</protein>
<reference evidence="6 7" key="1">
    <citation type="submission" date="2019-03" db="EMBL/GenBank/DDBJ databases">
        <authorList>
            <consortium name="Pathogen Informatics"/>
        </authorList>
    </citation>
    <scope>NUCLEOTIDE SEQUENCE [LARGE SCALE GENOMIC DNA]</scope>
    <source>
        <strain evidence="6 7">NCTC12993</strain>
    </source>
</reference>
<dbReference type="GO" id="GO:0008483">
    <property type="term" value="F:transaminase activity"/>
    <property type="evidence" value="ECO:0007669"/>
    <property type="project" value="UniProtKB-KW"/>
</dbReference>
<dbReference type="SUPFAM" id="SSF53383">
    <property type="entry name" value="PLP-dependent transferases"/>
    <property type="match status" value="1"/>
</dbReference>
<proteinExistence type="predicted"/>
<feature type="domain" description="Aminotransferase class I/classII large" evidence="5">
    <location>
        <begin position="4"/>
        <end position="73"/>
    </location>
</feature>
<dbReference type="GO" id="GO:1901605">
    <property type="term" value="P:alpha-amino acid metabolic process"/>
    <property type="evidence" value="ECO:0007669"/>
    <property type="project" value="TreeGrafter"/>
</dbReference>
<evidence type="ECO:0000256" key="3">
    <source>
        <dbReference type="ARBA" id="ARBA00022679"/>
    </source>
</evidence>
<evidence type="ECO:0000313" key="6">
    <source>
        <dbReference type="EMBL" id="VFS70762.1"/>
    </source>
</evidence>
<dbReference type="PANTHER" id="PTHR42790:SF7">
    <property type="entry name" value="GNTR FAMILY TRANSCRIPTIONAL REGULATORY PROTEIN"/>
    <property type="match status" value="1"/>
</dbReference>